<proteinExistence type="predicted"/>
<keyword evidence="2" id="KW-0614">Plasmid</keyword>
<dbReference type="GeneID" id="71929082"/>
<evidence type="ECO:0000313" key="3">
    <source>
        <dbReference type="Proteomes" id="UP000831768"/>
    </source>
</evidence>
<name>A0A8U0A6F6_9EURY</name>
<protein>
    <submittedName>
        <fullName evidence="2">Nickel-dependent lactate racemase</fullName>
    </submittedName>
</protein>
<dbReference type="RefSeq" id="WP_247995110.1">
    <property type="nucleotide sequence ID" value="NZ_CP096020.1"/>
</dbReference>
<dbReference type="AlphaFoldDB" id="A0A8U0A6F6"/>
<reference evidence="2" key="1">
    <citation type="submission" date="2022-04" db="EMBL/GenBank/DDBJ databases">
        <title>Halocatena sp. nov., isolated from a salt lake.</title>
        <authorList>
            <person name="Cui H.-L."/>
        </authorList>
    </citation>
    <scope>NUCLEOTIDE SEQUENCE</scope>
    <source>
        <strain evidence="2">AD-1</strain>
        <plasmid evidence="2">unnamed1</plasmid>
    </source>
</reference>
<feature type="domain" description="LarA-like N-terminal" evidence="1">
    <location>
        <begin position="75"/>
        <end position="194"/>
    </location>
</feature>
<dbReference type="EMBL" id="CP096020">
    <property type="protein sequence ID" value="UPM44456.1"/>
    <property type="molecule type" value="Genomic_DNA"/>
</dbReference>
<gene>
    <name evidence="2" type="ORF">MW046_13505</name>
</gene>
<evidence type="ECO:0000259" key="1">
    <source>
        <dbReference type="Pfam" id="PF09861"/>
    </source>
</evidence>
<accession>A0A8U0A6F6</accession>
<dbReference type="Pfam" id="PF09861">
    <property type="entry name" value="Lar_N"/>
    <property type="match status" value="1"/>
</dbReference>
<dbReference type="Proteomes" id="UP000831768">
    <property type="component" value="Plasmid unnamed1"/>
</dbReference>
<dbReference type="GO" id="GO:0050043">
    <property type="term" value="F:lactate racemase activity"/>
    <property type="evidence" value="ECO:0007669"/>
    <property type="project" value="InterPro"/>
</dbReference>
<organism evidence="2 3">
    <name type="scientific">Halocatena salina</name>
    <dbReference type="NCBI Taxonomy" id="2934340"/>
    <lineage>
        <taxon>Archaea</taxon>
        <taxon>Methanobacteriati</taxon>
        <taxon>Methanobacteriota</taxon>
        <taxon>Stenosarchaea group</taxon>
        <taxon>Halobacteria</taxon>
        <taxon>Halobacteriales</taxon>
        <taxon>Natronomonadaceae</taxon>
        <taxon>Halocatena</taxon>
    </lineage>
</organism>
<dbReference type="KEGG" id="haad:MW046_13505"/>
<geneLocation type="plasmid" evidence="2 3">
    <name>unnamed1</name>
</geneLocation>
<dbReference type="Gene3D" id="3.40.50.11440">
    <property type="match status" value="1"/>
</dbReference>
<keyword evidence="3" id="KW-1185">Reference proteome</keyword>
<evidence type="ECO:0000313" key="2">
    <source>
        <dbReference type="EMBL" id="UPM44456.1"/>
    </source>
</evidence>
<dbReference type="InterPro" id="IPR018657">
    <property type="entry name" value="LarA-like_N"/>
</dbReference>
<sequence length="427" mass="45456">MEFPSAETFTGVLPDFELPTFVDAHYTPQTPILEDPATVAENAIHDLPLNRVPQGGTIAIGLGSRGIHDIVPIASRIIETLHEAGYTPIVVPAMGSHGGATAEGQRRTLAELGLSADRLGCRIDASMETTVIGETPNGEPVHFATAALSADGIVVVNRVKPHTNFTGRFESGLVKMSTVGLGKQAGAQTIHNRALVTGYVETLERAFSVVREQTPLLGGVAVVENFEDRTAAVESLRATALPDGETSLLEHAAEQMPTLPYDDLDVLVVEKIGKDISGAGMDTNVIGRYQVLNAEDPETPDIDRIVVLGLTESTHGNGQGIGLADITTRSVVEQLDFDQMYTNALTSSSLSKARLPVVLPDEEHAVRAALSTVGPYDPETIRIAWIRSTDQLSSFHVSPVLADESPADVQTGGTATLRFDNGNVRFV</sequence>